<feature type="domain" description="D-isomer specific 2-hydroxyacid dehydrogenase catalytic" evidence="4">
    <location>
        <begin position="7"/>
        <end position="319"/>
    </location>
</feature>
<dbReference type="SUPFAM" id="SSF52283">
    <property type="entry name" value="Formate/glycerate dehydrogenase catalytic domain-like"/>
    <property type="match status" value="1"/>
</dbReference>
<evidence type="ECO:0000313" key="6">
    <source>
        <dbReference type="EMBL" id="GHB12063.1"/>
    </source>
</evidence>
<dbReference type="InterPro" id="IPR050223">
    <property type="entry name" value="D-isomer_2-hydroxyacid_DH"/>
</dbReference>
<keyword evidence="7" id="KW-1185">Reference proteome</keyword>
<protein>
    <submittedName>
        <fullName evidence="6">Bifunctional glyoxylate/hydroxypyruvate reductase B</fullName>
    </submittedName>
</protein>
<dbReference type="InterPro" id="IPR006140">
    <property type="entry name" value="D-isomer_DH_NAD-bd"/>
</dbReference>
<comment type="caution">
    <text evidence="6">The sequence shown here is derived from an EMBL/GenBank/DDBJ whole genome shotgun (WGS) entry which is preliminary data.</text>
</comment>
<comment type="similarity">
    <text evidence="3">Belongs to the D-isomer specific 2-hydroxyacid dehydrogenase family.</text>
</comment>
<feature type="domain" description="D-isomer specific 2-hydroxyacid dehydrogenase NAD-binding" evidence="5">
    <location>
        <begin position="110"/>
        <end position="288"/>
    </location>
</feature>
<evidence type="ECO:0000259" key="4">
    <source>
        <dbReference type="Pfam" id="PF00389"/>
    </source>
</evidence>
<sequence>MKDTLVIVHELYPELLDKLKQTFDVVHFVRLGSDEDRAAFKEAMTRAVAFIGSNVAFDKALLEQSPNLKVIASVSVGVDNYDVAAIHDRGIVLTNTPDVLTEATADTGFLLLMMTARRASEMNRMVLDGRWNVSPGRDQFGVDLKGKTLGIVGMGRIGQAVASRGHFGFGMKVIYQNRSAKPEADKTLGARQVDLETLFTEADFICVTVPLSPETEGLIGRDLLSLTKPKAIFVNIARGKVVREQELIECLRDGTLYYAGLDVFEKEPLPKDSPLMTMDNVVCLPHIGSATHETRGAMCDLAAENTLNVLDGKAPVTPV</sequence>
<organism evidence="6 7">
    <name type="scientific">Salinicola rhizosphaerae</name>
    <dbReference type="NCBI Taxonomy" id="1443141"/>
    <lineage>
        <taxon>Bacteria</taxon>
        <taxon>Pseudomonadati</taxon>
        <taxon>Pseudomonadota</taxon>
        <taxon>Gammaproteobacteria</taxon>
        <taxon>Oceanospirillales</taxon>
        <taxon>Halomonadaceae</taxon>
        <taxon>Salinicola</taxon>
    </lineage>
</organism>
<proteinExistence type="inferred from homology"/>
<accession>A0ABQ3DRN9</accession>
<gene>
    <name evidence="6" type="ORF">GCM10009038_07190</name>
</gene>
<evidence type="ECO:0000256" key="3">
    <source>
        <dbReference type="RuleBase" id="RU003719"/>
    </source>
</evidence>
<keyword evidence="2" id="KW-0520">NAD</keyword>
<evidence type="ECO:0000313" key="7">
    <source>
        <dbReference type="Proteomes" id="UP000646745"/>
    </source>
</evidence>
<evidence type="ECO:0000259" key="5">
    <source>
        <dbReference type="Pfam" id="PF02826"/>
    </source>
</evidence>
<dbReference type="Gene3D" id="3.40.50.720">
    <property type="entry name" value="NAD(P)-binding Rossmann-like Domain"/>
    <property type="match status" value="2"/>
</dbReference>
<name>A0ABQ3DRN9_9GAMM</name>
<dbReference type="SUPFAM" id="SSF51735">
    <property type="entry name" value="NAD(P)-binding Rossmann-fold domains"/>
    <property type="match status" value="1"/>
</dbReference>
<dbReference type="Proteomes" id="UP000646745">
    <property type="component" value="Unassembled WGS sequence"/>
</dbReference>
<dbReference type="InterPro" id="IPR036291">
    <property type="entry name" value="NAD(P)-bd_dom_sf"/>
</dbReference>
<dbReference type="InterPro" id="IPR006139">
    <property type="entry name" value="D-isomer_2_OHA_DH_cat_dom"/>
</dbReference>
<dbReference type="RefSeq" id="WP_189443247.1">
    <property type="nucleotide sequence ID" value="NZ_BMZI01000002.1"/>
</dbReference>
<keyword evidence="1 3" id="KW-0560">Oxidoreductase</keyword>
<dbReference type="PANTHER" id="PTHR10996:SF283">
    <property type="entry name" value="GLYOXYLATE_HYDROXYPYRUVATE REDUCTASE B"/>
    <property type="match status" value="1"/>
</dbReference>
<dbReference type="Pfam" id="PF02826">
    <property type="entry name" value="2-Hacid_dh_C"/>
    <property type="match status" value="1"/>
</dbReference>
<reference evidence="7" key="1">
    <citation type="journal article" date="2019" name="Int. J. Syst. Evol. Microbiol.">
        <title>The Global Catalogue of Microorganisms (GCM) 10K type strain sequencing project: providing services to taxonomists for standard genome sequencing and annotation.</title>
        <authorList>
            <consortium name="The Broad Institute Genomics Platform"/>
            <consortium name="The Broad Institute Genome Sequencing Center for Infectious Disease"/>
            <person name="Wu L."/>
            <person name="Ma J."/>
        </authorList>
    </citation>
    <scope>NUCLEOTIDE SEQUENCE [LARGE SCALE GENOMIC DNA]</scope>
    <source>
        <strain evidence="7">KCTC 32998</strain>
    </source>
</reference>
<dbReference type="PANTHER" id="PTHR10996">
    <property type="entry name" value="2-HYDROXYACID DEHYDROGENASE-RELATED"/>
    <property type="match status" value="1"/>
</dbReference>
<evidence type="ECO:0000256" key="2">
    <source>
        <dbReference type="ARBA" id="ARBA00023027"/>
    </source>
</evidence>
<evidence type="ECO:0000256" key="1">
    <source>
        <dbReference type="ARBA" id="ARBA00023002"/>
    </source>
</evidence>
<dbReference type="EMBL" id="BMZI01000002">
    <property type="protein sequence ID" value="GHB12063.1"/>
    <property type="molecule type" value="Genomic_DNA"/>
</dbReference>
<dbReference type="Pfam" id="PF00389">
    <property type="entry name" value="2-Hacid_dh"/>
    <property type="match status" value="1"/>
</dbReference>
<dbReference type="CDD" id="cd05301">
    <property type="entry name" value="GDH"/>
    <property type="match status" value="1"/>
</dbReference>